<reference evidence="1 2" key="1">
    <citation type="journal article" date="2020" name="Cell">
        <title>Large-Scale Comparative Analyses of Tick Genomes Elucidate Their Genetic Diversity and Vector Capacities.</title>
        <authorList>
            <consortium name="Tick Genome and Microbiome Consortium (TIGMIC)"/>
            <person name="Jia N."/>
            <person name="Wang J."/>
            <person name="Shi W."/>
            <person name="Du L."/>
            <person name="Sun Y."/>
            <person name="Zhan W."/>
            <person name="Jiang J.F."/>
            <person name="Wang Q."/>
            <person name="Zhang B."/>
            <person name="Ji P."/>
            <person name="Bell-Sakyi L."/>
            <person name="Cui X.M."/>
            <person name="Yuan T.T."/>
            <person name="Jiang B.G."/>
            <person name="Yang W.F."/>
            <person name="Lam T.T."/>
            <person name="Chang Q.C."/>
            <person name="Ding S.J."/>
            <person name="Wang X.J."/>
            <person name="Zhu J.G."/>
            <person name="Ruan X.D."/>
            <person name="Zhao L."/>
            <person name="Wei J.T."/>
            <person name="Ye R.Z."/>
            <person name="Que T.C."/>
            <person name="Du C.H."/>
            <person name="Zhou Y.H."/>
            <person name="Cheng J.X."/>
            <person name="Dai P.F."/>
            <person name="Guo W.B."/>
            <person name="Han X.H."/>
            <person name="Huang E.J."/>
            <person name="Li L.F."/>
            <person name="Wei W."/>
            <person name="Gao Y.C."/>
            <person name="Liu J.Z."/>
            <person name="Shao H.Z."/>
            <person name="Wang X."/>
            <person name="Wang C.C."/>
            <person name="Yang T.C."/>
            <person name="Huo Q.B."/>
            <person name="Li W."/>
            <person name="Chen H.Y."/>
            <person name="Chen S.E."/>
            <person name="Zhou L.G."/>
            <person name="Ni X.B."/>
            <person name="Tian J.H."/>
            <person name="Sheng Y."/>
            <person name="Liu T."/>
            <person name="Pan Y.S."/>
            <person name="Xia L.Y."/>
            <person name="Li J."/>
            <person name="Zhao F."/>
            <person name="Cao W.C."/>
        </authorList>
    </citation>
    <scope>NUCLEOTIDE SEQUENCE [LARGE SCALE GENOMIC DNA]</scope>
    <source>
        <tissue evidence="1">Larvae</tissue>
    </source>
</reference>
<name>A0AC60QH42_IXOPE</name>
<dbReference type="EMBL" id="JABSTQ010009135">
    <property type="protein sequence ID" value="KAG0432595.1"/>
    <property type="molecule type" value="Genomic_DNA"/>
</dbReference>
<evidence type="ECO:0000313" key="1">
    <source>
        <dbReference type="EMBL" id="KAG0432595.1"/>
    </source>
</evidence>
<gene>
    <name evidence="1" type="ORF">HPB47_020693</name>
</gene>
<dbReference type="Proteomes" id="UP000805193">
    <property type="component" value="Unassembled WGS sequence"/>
</dbReference>
<keyword evidence="2" id="KW-1185">Reference proteome</keyword>
<organism evidence="1 2">
    <name type="scientific">Ixodes persulcatus</name>
    <name type="common">Taiga tick</name>
    <dbReference type="NCBI Taxonomy" id="34615"/>
    <lineage>
        <taxon>Eukaryota</taxon>
        <taxon>Metazoa</taxon>
        <taxon>Ecdysozoa</taxon>
        <taxon>Arthropoda</taxon>
        <taxon>Chelicerata</taxon>
        <taxon>Arachnida</taxon>
        <taxon>Acari</taxon>
        <taxon>Parasitiformes</taxon>
        <taxon>Ixodida</taxon>
        <taxon>Ixodoidea</taxon>
        <taxon>Ixodidae</taxon>
        <taxon>Ixodinae</taxon>
        <taxon>Ixodes</taxon>
    </lineage>
</organism>
<protein>
    <submittedName>
        <fullName evidence="1">Uncharacterized protein</fullName>
    </submittedName>
</protein>
<accession>A0AC60QH42</accession>
<proteinExistence type="predicted"/>
<sequence length="206" mass="22623">MPTTSEEGVDRLKRKRITLRAATTKIINEIGVLLATDTTDIGELEETFDILLLKEAFLKELHKELEPSVEYVALEEKISGARGAVTPDVEERWRYYQQCRTLRLTLNDDEAVDATPPNSTSSKCRLSSSSPGVEHLLWTCVASAQQEVSRPSDLQPTSDKPSAGDRPRGFHRGPQTDAGNAAQIRSSGGARVPLLVTLASSLRHKS</sequence>
<comment type="caution">
    <text evidence="1">The sequence shown here is derived from an EMBL/GenBank/DDBJ whole genome shotgun (WGS) entry which is preliminary data.</text>
</comment>
<evidence type="ECO:0000313" key="2">
    <source>
        <dbReference type="Proteomes" id="UP000805193"/>
    </source>
</evidence>